<accession>A0A8S0X383</accession>
<dbReference type="EMBL" id="CACVBS010000050">
    <property type="protein sequence ID" value="CAA7265752.1"/>
    <property type="molecule type" value="Genomic_DNA"/>
</dbReference>
<keyword evidence="2" id="KW-1185">Reference proteome</keyword>
<proteinExistence type="predicted"/>
<comment type="caution">
    <text evidence="1">The sequence shown here is derived from an EMBL/GenBank/DDBJ whole genome shotgun (WGS) entry which is preliminary data.</text>
</comment>
<gene>
    <name evidence="1" type="ORF">AAE3_LOCUS7953</name>
</gene>
<evidence type="ECO:0000313" key="1">
    <source>
        <dbReference type="EMBL" id="CAA7265752.1"/>
    </source>
</evidence>
<sequence length="103" mass="11076">MGAAEVNTVAIAAPGVRANAVRETHAHGRALACPACSINAAEQRAGEKDAIMEFNDALAAHSRVDSHPTATRQKYKCRAVVSLARRKRPPKEVFPKYTIPQNA</sequence>
<dbReference type="AlphaFoldDB" id="A0A8S0X383"/>
<dbReference type="Proteomes" id="UP000467700">
    <property type="component" value="Unassembled WGS sequence"/>
</dbReference>
<reference evidence="1 2" key="1">
    <citation type="submission" date="2020-01" db="EMBL/GenBank/DDBJ databases">
        <authorList>
            <person name="Gupta K D."/>
        </authorList>
    </citation>
    <scope>NUCLEOTIDE SEQUENCE [LARGE SCALE GENOMIC DNA]</scope>
</reference>
<protein>
    <submittedName>
        <fullName evidence="1">Uncharacterized protein</fullName>
    </submittedName>
</protein>
<organism evidence="1 2">
    <name type="scientific">Cyclocybe aegerita</name>
    <name type="common">Black poplar mushroom</name>
    <name type="synonym">Agrocybe aegerita</name>
    <dbReference type="NCBI Taxonomy" id="1973307"/>
    <lineage>
        <taxon>Eukaryota</taxon>
        <taxon>Fungi</taxon>
        <taxon>Dikarya</taxon>
        <taxon>Basidiomycota</taxon>
        <taxon>Agaricomycotina</taxon>
        <taxon>Agaricomycetes</taxon>
        <taxon>Agaricomycetidae</taxon>
        <taxon>Agaricales</taxon>
        <taxon>Agaricineae</taxon>
        <taxon>Bolbitiaceae</taxon>
        <taxon>Cyclocybe</taxon>
    </lineage>
</organism>
<evidence type="ECO:0000313" key="2">
    <source>
        <dbReference type="Proteomes" id="UP000467700"/>
    </source>
</evidence>
<name>A0A8S0X383_CYCAE</name>